<dbReference type="EMBL" id="FZNY01000001">
    <property type="protein sequence ID" value="SNR43238.1"/>
    <property type="molecule type" value="Genomic_DNA"/>
</dbReference>
<name>A0A238W9R2_9FLAO</name>
<dbReference type="InterPro" id="IPR012338">
    <property type="entry name" value="Beta-lactam/transpept-like"/>
</dbReference>
<dbReference type="InterPro" id="IPR026444">
    <property type="entry name" value="Secre_tail"/>
</dbReference>
<gene>
    <name evidence="4" type="ORF">SAMN06265376_101842</name>
</gene>
<keyword evidence="1" id="KW-0732">Signal</keyword>
<dbReference type="PANTHER" id="PTHR46825">
    <property type="entry name" value="D-ALANYL-D-ALANINE-CARBOXYPEPTIDASE/ENDOPEPTIDASE AMPH"/>
    <property type="match status" value="1"/>
</dbReference>
<organism evidence="4 5">
    <name type="scientific">Dokdonia pacifica</name>
    <dbReference type="NCBI Taxonomy" id="1627892"/>
    <lineage>
        <taxon>Bacteria</taxon>
        <taxon>Pseudomonadati</taxon>
        <taxon>Bacteroidota</taxon>
        <taxon>Flavobacteriia</taxon>
        <taxon>Flavobacteriales</taxon>
        <taxon>Flavobacteriaceae</taxon>
        <taxon>Dokdonia</taxon>
    </lineage>
</organism>
<dbReference type="InterPro" id="IPR050491">
    <property type="entry name" value="AmpC-like"/>
</dbReference>
<sequence>MLKKGCLIIGLLITSLCNSQNIESELATIFESYQLMGMSVWVNTPDTSEQFHFGLRDFDRDLPINAATKYRIASVSKSVSALGLIKLYSDGLFDLDDDISEYLDYTVRNPQYPDIPITFRMVLSHTSSLQDGDGYNPFLQGTFNQLPVPNISEVLIPNGDYYTTNMWRTETPGTFFAYSNINFGLIGTLIEKISNERFDIYMKNEILNPLGIDGSFNVRDITDINDIAVLYRNNGGWQPQVDNYAGVVPEPPNIGNYTPGTNGVYFGPQGSLRISAEDTGVFLNYVASDGIDSSLIISQTILQEMKAIAWDYNGNNGDNYFGLFNRWGLGLHHANTTTGDQICNLGEYDSFIGHPGEAFGLVSDAYFNTQQNISFSLLINGIWNGYDLGENSSYYTVEEDVFEVLCNYFQDTLNLSDVSVSNTVLITPNPSTKETTIILGEIITPISYTIYDSKGSFQNSGMLHTKNTILDISALSRGVYFIKIGNNSTSTTTIKKLLIK</sequence>
<dbReference type="SUPFAM" id="SSF56601">
    <property type="entry name" value="beta-lactamase/transpeptidase-like"/>
    <property type="match status" value="1"/>
</dbReference>
<accession>A0A238W9R2</accession>
<feature type="domain" description="Beta-lactamase-related" evidence="2">
    <location>
        <begin position="31"/>
        <end position="381"/>
    </location>
</feature>
<evidence type="ECO:0000313" key="5">
    <source>
        <dbReference type="Proteomes" id="UP000198379"/>
    </source>
</evidence>
<keyword evidence="5" id="KW-1185">Reference proteome</keyword>
<dbReference type="AlphaFoldDB" id="A0A238W9R2"/>
<dbReference type="PANTHER" id="PTHR46825:SF9">
    <property type="entry name" value="BETA-LACTAMASE-RELATED DOMAIN-CONTAINING PROTEIN"/>
    <property type="match status" value="1"/>
</dbReference>
<reference evidence="4 5" key="1">
    <citation type="submission" date="2017-06" db="EMBL/GenBank/DDBJ databases">
        <authorList>
            <person name="Kim H.J."/>
            <person name="Triplett B.A."/>
        </authorList>
    </citation>
    <scope>NUCLEOTIDE SEQUENCE [LARGE SCALE GENOMIC DNA]</scope>
    <source>
        <strain evidence="4 5">DSM 25597</strain>
    </source>
</reference>
<feature type="domain" description="Secretion system C-terminal sorting" evidence="3">
    <location>
        <begin position="428"/>
        <end position="499"/>
    </location>
</feature>
<proteinExistence type="predicted"/>
<dbReference type="NCBIfam" id="TIGR04183">
    <property type="entry name" value="Por_Secre_tail"/>
    <property type="match status" value="1"/>
</dbReference>
<evidence type="ECO:0000259" key="3">
    <source>
        <dbReference type="Pfam" id="PF18962"/>
    </source>
</evidence>
<dbReference type="OrthoDB" id="846150at2"/>
<protein>
    <submittedName>
        <fullName evidence="4">Por secretion system C-terminal sorting domain-containing protein</fullName>
    </submittedName>
</protein>
<dbReference type="Pfam" id="PF00144">
    <property type="entry name" value="Beta-lactamase"/>
    <property type="match status" value="1"/>
</dbReference>
<dbReference type="Gene3D" id="3.40.710.10">
    <property type="entry name" value="DD-peptidase/beta-lactamase superfamily"/>
    <property type="match status" value="1"/>
</dbReference>
<evidence type="ECO:0000313" key="4">
    <source>
        <dbReference type="EMBL" id="SNR43238.1"/>
    </source>
</evidence>
<dbReference type="Pfam" id="PF18962">
    <property type="entry name" value="Por_Secre_tail"/>
    <property type="match status" value="1"/>
</dbReference>
<dbReference type="RefSeq" id="WP_089370155.1">
    <property type="nucleotide sequence ID" value="NZ_BMEP01000002.1"/>
</dbReference>
<dbReference type="Proteomes" id="UP000198379">
    <property type="component" value="Unassembled WGS sequence"/>
</dbReference>
<evidence type="ECO:0000256" key="1">
    <source>
        <dbReference type="ARBA" id="ARBA00022729"/>
    </source>
</evidence>
<dbReference type="InterPro" id="IPR001466">
    <property type="entry name" value="Beta-lactam-related"/>
</dbReference>
<evidence type="ECO:0000259" key="2">
    <source>
        <dbReference type="Pfam" id="PF00144"/>
    </source>
</evidence>